<dbReference type="AlphaFoldDB" id="A0A974SJ60"/>
<comment type="subcellular location">
    <subcellularLocation>
        <location evidence="1">Cell outer membrane</location>
    </subcellularLocation>
</comment>
<reference evidence="8 9" key="1">
    <citation type="submission" date="2020-10" db="EMBL/GenBank/DDBJ databases">
        <title>Degradation of 1,4-Dioxane by Xanthobacter sp. YN2, via a Novel Group-2 Soluble Di-Iron Monooxygenase.</title>
        <authorList>
            <person name="Ma F."/>
            <person name="Wang Y."/>
            <person name="Yang J."/>
            <person name="Guo H."/>
            <person name="Su D."/>
            <person name="Yu L."/>
        </authorList>
    </citation>
    <scope>NUCLEOTIDE SEQUENCE [LARGE SCALE GENOMIC DNA]</scope>
    <source>
        <strain evidence="8 9">YN2</strain>
    </source>
</reference>
<dbReference type="Pfam" id="PF13505">
    <property type="entry name" value="OMP_b-brl"/>
    <property type="match status" value="1"/>
</dbReference>
<gene>
    <name evidence="8" type="ORF">EZH22_03340</name>
</gene>
<dbReference type="InterPro" id="IPR011250">
    <property type="entry name" value="OMP/PagP_B-barrel"/>
</dbReference>
<comment type="similarity">
    <text evidence="5">Belongs to the Omp25/RopB family.</text>
</comment>
<evidence type="ECO:0000256" key="6">
    <source>
        <dbReference type="SAM" id="SignalP"/>
    </source>
</evidence>
<evidence type="ECO:0000256" key="1">
    <source>
        <dbReference type="ARBA" id="ARBA00004442"/>
    </source>
</evidence>
<keyword evidence="4" id="KW-0998">Cell outer membrane</keyword>
<keyword evidence="9" id="KW-1185">Reference proteome</keyword>
<dbReference type="InterPro" id="IPR051692">
    <property type="entry name" value="OMP-like"/>
</dbReference>
<dbReference type="PANTHER" id="PTHR34001">
    <property type="entry name" value="BLL7405 PROTEIN"/>
    <property type="match status" value="1"/>
</dbReference>
<keyword evidence="3" id="KW-0472">Membrane</keyword>
<keyword evidence="2 6" id="KW-0732">Signal</keyword>
<dbReference type="InterPro" id="IPR027385">
    <property type="entry name" value="Beta-barrel_OMP"/>
</dbReference>
<accession>A0A974SJ60</accession>
<evidence type="ECO:0000256" key="2">
    <source>
        <dbReference type="ARBA" id="ARBA00022729"/>
    </source>
</evidence>
<evidence type="ECO:0000256" key="3">
    <source>
        <dbReference type="ARBA" id="ARBA00023136"/>
    </source>
</evidence>
<feature type="domain" description="Outer membrane protein beta-barrel" evidence="7">
    <location>
        <begin position="44"/>
        <end position="215"/>
    </location>
</feature>
<dbReference type="EMBL" id="CP063362">
    <property type="protein sequence ID" value="QRG07450.1"/>
    <property type="molecule type" value="Genomic_DNA"/>
</dbReference>
<dbReference type="PANTHER" id="PTHR34001:SF3">
    <property type="entry name" value="BLL7405 PROTEIN"/>
    <property type="match status" value="1"/>
</dbReference>
<feature type="chain" id="PRO_5037425461" evidence="6">
    <location>
        <begin position="26"/>
        <end position="215"/>
    </location>
</feature>
<evidence type="ECO:0000256" key="4">
    <source>
        <dbReference type="ARBA" id="ARBA00023237"/>
    </source>
</evidence>
<evidence type="ECO:0000313" key="8">
    <source>
        <dbReference type="EMBL" id="QRG07450.1"/>
    </source>
</evidence>
<evidence type="ECO:0000259" key="7">
    <source>
        <dbReference type="Pfam" id="PF13505"/>
    </source>
</evidence>
<feature type="signal peptide" evidence="6">
    <location>
        <begin position="1"/>
        <end position="25"/>
    </location>
</feature>
<dbReference type="SUPFAM" id="SSF56925">
    <property type="entry name" value="OMPA-like"/>
    <property type="match status" value="1"/>
</dbReference>
<organism evidence="8 9">
    <name type="scientific">Xanthobacter dioxanivorans</name>
    <dbReference type="NCBI Taxonomy" id="2528964"/>
    <lineage>
        <taxon>Bacteria</taxon>
        <taxon>Pseudomonadati</taxon>
        <taxon>Pseudomonadota</taxon>
        <taxon>Alphaproteobacteria</taxon>
        <taxon>Hyphomicrobiales</taxon>
        <taxon>Xanthobacteraceae</taxon>
        <taxon>Xanthobacter</taxon>
    </lineage>
</organism>
<evidence type="ECO:0000313" key="9">
    <source>
        <dbReference type="Proteomes" id="UP000596427"/>
    </source>
</evidence>
<dbReference type="KEGG" id="xdi:EZH22_03340"/>
<dbReference type="RefSeq" id="WP_203194365.1">
    <property type="nucleotide sequence ID" value="NZ_CP063362.1"/>
</dbReference>
<name>A0A974SJ60_9HYPH</name>
<sequence length="215" mass="22003">MKRFLVGAAACAALVAGSISGPAAAADLARAPVAKAPVAIPVPVFSWTGFYIGGNAGYDWGSGQDALAVAGVDPKGWLAGGQVGYNYQFSNNIVAGVEADVQGGDISGGTPAVSSTLDVFGTVRARLGYAFGRVLPYVTGGLAWGNNSIDFAGLGQSQTLTGWTAGAGIEYALTDHWTAKTEYLYTDFGSKFYDSLGANAGATSQTARVGFNYKF</sequence>
<evidence type="ECO:0000256" key="5">
    <source>
        <dbReference type="ARBA" id="ARBA00038306"/>
    </source>
</evidence>
<dbReference type="Gene3D" id="2.40.160.20">
    <property type="match status" value="1"/>
</dbReference>
<dbReference type="Proteomes" id="UP000596427">
    <property type="component" value="Chromosome"/>
</dbReference>
<dbReference type="GO" id="GO:0009279">
    <property type="term" value="C:cell outer membrane"/>
    <property type="evidence" value="ECO:0007669"/>
    <property type="project" value="UniProtKB-SubCell"/>
</dbReference>
<protein>
    <submittedName>
        <fullName evidence="8">Porin family protein</fullName>
    </submittedName>
</protein>
<proteinExistence type="inferred from homology"/>